<accession>A0ABP6LW71</accession>
<reference evidence="3" key="1">
    <citation type="journal article" date="2019" name="Int. J. Syst. Evol. Microbiol.">
        <title>The Global Catalogue of Microorganisms (GCM) 10K type strain sequencing project: providing services to taxonomists for standard genome sequencing and annotation.</title>
        <authorList>
            <consortium name="The Broad Institute Genomics Platform"/>
            <consortium name="The Broad Institute Genome Sequencing Center for Infectious Disease"/>
            <person name="Wu L."/>
            <person name="Ma J."/>
        </authorList>
    </citation>
    <scope>NUCLEOTIDE SEQUENCE [LARGE SCALE GENOMIC DNA]</scope>
    <source>
        <strain evidence="3">JCM 9091</strain>
    </source>
</reference>
<comment type="caution">
    <text evidence="2">The sequence shown here is derived from an EMBL/GenBank/DDBJ whole genome shotgun (WGS) entry which is preliminary data.</text>
</comment>
<proteinExistence type="predicted"/>
<dbReference type="EMBL" id="BAAAUF010000048">
    <property type="protein sequence ID" value="GAA3061163.1"/>
    <property type="molecule type" value="Genomic_DNA"/>
</dbReference>
<evidence type="ECO:0000313" key="2">
    <source>
        <dbReference type="EMBL" id="GAA3061163.1"/>
    </source>
</evidence>
<sequence length="94" mass="9999">MLATVCTAMSGEALSPHLPHDASRRETDLAPSLAGSLAVEDENRLEGCRGFIGPFPSAPLDELYAVVSLVTNAATHDMRWSPALFKTVTEGQDS</sequence>
<protein>
    <submittedName>
        <fullName evidence="2">Uncharacterized protein</fullName>
    </submittedName>
</protein>
<gene>
    <name evidence="2" type="ORF">GCM10010448_50700</name>
</gene>
<feature type="region of interest" description="Disordered" evidence="1">
    <location>
        <begin position="1"/>
        <end position="29"/>
    </location>
</feature>
<dbReference type="Proteomes" id="UP001501532">
    <property type="component" value="Unassembled WGS sequence"/>
</dbReference>
<name>A0ABP6LW71_9ACTN</name>
<organism evidence="2 3">
    <name type="scientific">Streptomyces glomeratus</name>
    <dbReference type="NCBI Taxonomy" id="284452"/>
    <lineage>
        <taxon>Bacteria</taxon>
        <taxon>Bacillati</taxon>
        <taxon>Actinomycetota</taxon>
        <taxon>Actinomycetes</taxon>
        <taxon>Kitasatosporales</taxon>
        <taxon>Streptomycetaceae</taxon>
        <taxon>Streptomyces</taxon>
    </lineage>
</organism>
<keyword evidence="3" id="KW-1185">Reference proteome</keyword>
<feature type="compositionally biased region" description="Basic and acidic residues" evidence="1">
    <location>
        <begin position="18"/>
        <end position="28"/>
    </location>
</feature>
<evidence type="ECO:0000256" key="1">
    <source>
        <dbReference type="SAM" id="MobiDB-lite"/>
    </source>
</evidence>
<evidence type="ECO:0000313" key="3">
    <source>
        <dbReference type="Proteomes" id="UP001501532"/>
    </source>
</evidence>